<evidence type="ECO:0000256" key="1">
    <source>
        <dbReference type="ARBA" id="ARBA00023239"/>
    </source>
</evidence>
<comment type="similarity">
    <text evidence="2">Belongs to the DapA family.</text>
</comment>
<dbReference type="GO" id="GO:0008840">
    <property type="term" value="F:4-hydroxy-tetrahydrodipicolinate synthase activity"/>
    <property type="evidence" value="ECO:0007669"/>
    <property type="project" value="UniProtKB-EC"/>
</dbReference>
<dbReference type="RefSeq" id="WP_209642858.1">
    <property type="nucleotide sequence ID" value="NZ_JAGINW010000001.1"/>
</dbReference>
<protein>
    <submittedName>
        <fullName evidence="3">4-hydroxy-tetrahydrodipicolinate synthase</fullName>
        <ecNumber evidence="3">4.3.3.7</ecNumber>
    </submittedName>
</protein>
<name>A0ABS4TNV1_9PSEU</name>
<dbReference type="Gene3D" id="3.20.20.70">
    <property type="entry name" value="Aldolase class I"/>
    <property type="match status" value="1"/>
</dbReference>
<dbReference type="PANTHER" id="PTHR12128">
    <property type="entry name" value="DIHYDRODIPICOLINATE SYNTHASE"/>
    <property type="match status" value="1"/>
</dbReference>
<accession>A0ABS4TNV1</accession>
<keyword evidence="1 2" id="KW-0456">Lyase</keyword>
<dbReference type="EMBL" id="JAGINW010000001">
    <property type="protein sequence ID" value="MBP2325689.1"/>
    <property type="molecule type" value="Genomic_DNA"/>
</dbReference>
<dbReference type="PANTHER" id="PTHR12128:SF19">
    <property type="entry name" value="5-DEHYDRO-4-DEOXYGLUCARATE DEHYDRATASE 2-RELATED"/>
    <property type="match status" value="1"/>
</dbReference>
<dbReference type="Proteomes" id="UP001519332">
    <property type="component" value="Unassembled WGS sequence"/>
</dbReference>
<dbReference type="InterPro" id="IPR002220">
    <property type="entry name" value="DapA-like"/>
</dbReference>
<proteinExistence type="inferred from homology"/>
<evidence type="ECO:0000313" key="4">
    <source>
        <dbReference type="Proteomes" id="UP001519332"/>
    </source>
</evidence>
<dbReference type="EC" id="4.3.3.7" evidence="3"/>
<dbReference type="Pfam" id="PF00701">
    <property type="entry name" value="DHDPS"/>
    <property type="match status" value="1"/>
</dbReference>
<evidence type="ECO:0000256" key="2">
    <source>
        <dbReference type="PIRNR" id="PIRNR001365"/>
    </source>
</evidence>
<evidence type="ECO:0000313" key="3">
    <source>
        <dbReference type="EMBL" id="MBP2325689.1"/>
    </source>
</evidence>
<comment type="caution">
    <text evidence="3">The sequence shown here is derived from an EMBL/GenBank/DDBJ whole genome shotgun (WGS) entry which is preliminary data.</text>
</comment>
<dbReference type="PIRSF" id="PIRSF001365">
    <property type="entry name" value="DHDPS"/>
    <property type="match status" value="1"/>
</dbReference>
<dbReference type="SUPFAM" id="SSF51569">
    <property type="entry name" value="Aldolase"/>
    <property type="match status" value="1"/>
</dbReference>
<reference evidence="3 4" key="1">
    <citation type="submission" date="2021-03" db="EMBL/GenBank/DDBJ databases">
        <title>Sequencing the genomes of 1000 actinobacteria strains.</title>
        <authorList>
            <person name="Klenk H.-P."/>
        </authorList>
    </citation>
    <scope>NUCLEOTIDE SEQUENCE [LARGE SCALE GENOMIC DNA]</scope>
    <source>
        <strain evidence="3 4">DSM 46670</strain>
    </source>
</reference>
<dbReference type="SMART" id="SM01130">
    <property type="entry name" value="DHDPS"/>
    <property type="match status" value="1"/>
</dbReference>
<dbReference type="CDD" id="cd00408">
    <property type="entry name" value="DHDPS-like"/>
    <property type="match status" value="1"/>
</dbReference>
<organism evidence="3 4">
    <name type="scientific">Kibdelosporangium banguiense</name>
    <dbReference type="NCBI Taxonomy" id="1365924"/>
    <lineage>
        <taxon>Bacteria</taxon>
        <taxon>Bacillati</taxon>
        <taxon>Actinomycetota</taxon>
        <taxon>Actinomycetes</taxon>
        <taxon>Pseudonocardiales</taxon>
        <taxon>Pseudonocardiaceae</taxon>
        <taxon>Kibdelosporangium</taxon>
    </lineage>
</organism>
<gene>
    <name evidence="3" type="ORF">JOF56_006074</name>
</gene>
<sequence length="304" mass="32516">MEGKGMDALRSVVLINATPFGEKGEVATGDYARVLDHAVTAGIGAVTPNGNTSEFYSLTPEELDTSLAVTVETVKGRAIVIAGIGHELERAVRMARSAEAAGAEAIMVHQPVHPYLSDDGWVAYHREIADAVPSLGVVCYLRSPHISASAVRRLAIECPNVAGVKYAVPDPIAFATMVTETGFGGAERLVWVCGLAESWAPFFWVAGAEGFTTGLGSVAPELSLRLFDELDAGNPGSAMRLWRRLKPFEDLRARNGNAYNVSAVKEALAQLGFCRRDVRPPISELPEAERAEVGKILRDWGIGS</sequence>
<dbReference type="InterPro" id="IPR013785">
    <property type="entry name" value="Aldolase_TIM"/>
</dbReference>
<keyword evidence="4" id="KW-1185">Reference proteome</keyword>